<dbReference type="OrthoDB" id="5404651at2759"/>
<sequence>MLNENIVGYLRTVGAAYASRHAQPAQLAALLLIQPAHYPHFRAVLPPPTVDLSAQIAAVLALKKTDRFVAFIAALFAYLAGHPPPSQLLARPALLPREAFAPAYWAWSELYAKAFALYSTPETLYFGPVLRSLASTLLALASRADHAVGGGSQKAMMDAAAKLSRTVGLCAIDRTPAPADETRRRDTLWAGNGSFAAYFRLNNLRLCDTVLSSLDSAFALNRQFSPSSLHASGIAYNDGVSTIGTDVGEASYSRADRVTYRYYLGRLRLSQHRIRLAHGQLRWAFDNCVVSSRNKRTILIPLLVSALILGHYPSTPLLRAAGLAPQFEALLVALRKGNGAATMQELERWREWHRAHGNYSLLRERMMAGCWRNLLRRCLLITRAATPAPPPAPGAQSPPPNLSLASILPMVRLAWQDNSLELDDVECVVVSLIDQGIIKGYVIHKTRRLVLARGEALGFPPLGSVR</sequence>
<protein>
    <submittedName>
        <fullName evidence="1">Uncharacterized protein</fullName>
    </submittedName>
</protein>
<dbReference type="GeneID" id="37268487"/>
<evidence type="ECO:0000313" key="2">
    <source>
        <dbReference type="Proteomes" id="UP000245946"/>
    </source>
</evidence>
<gene>
    <name evidence="1" type="ORF">FA09DRAFT_319441</name>
</gene>
<proteinExistence type="predicted"/>
<dbReference type="RefSeq" id="XP_025598021.1">
    <property type="nucleotide sequence ID" value="XM_025740943.1"/>
</dbReference>
<dbReference type="SMART" id="SM00753">
    <property type="entry name" value="PAM"/>
    <property type="match status" value="1"/>
</dbReference>
<dbReference type="GO" id="GO:0070390">
    <property type="term" value="C:transcription export complex 2"/>
    <property type="evidence" value="ECO:0007669"/>
    <property type="project" value="TreeGrafter"/>
</dbReference>
<name>A0A316Z9W0_9BASI</name>
<dbReference type="PANTHER" id="PTHR12732">
    <property type="entry name" value="UNCHARACTERIZED PROTEASOME COMPONENT REGION PCI-CONTAINING"/>
    <property type="match status" value="1"/>
</dbReference>
<dbReference type="Proteomes" id="UP000245946">
    <property type="component" value="Unassembled WGS sequence"/>
</dbReference>
<dbReference type="InterPro" id="IPR045114">
    <property type="entry name" value="Csn12-like"/>
</dbReference>
<dbReference type="GO" id="GO:0003690">
    <property type="term" value="F:double-stranded DNA binding"/>
    <property type="evidence" value="ECO:0007669"/>
    <property type="project" value="InterPro"/>
</dbReference>
<accession>A0A316Z9W0</accession>
<reference evidence="1 2" key="1">
    <citation type="journal article" date="2018" name="Mol. Biol. Evol.">
        <title>Broad Genomic Sampling Reveals a Smut Pathogenic Ancestry of the Fungal Clade Ustilaginomycotina.</title>
        <authorList>
            <person name="Kijpornyongpan T."/>
            <person name="Mondo S.J."/>
            <person name="Barry K."/>
            <person name="Sandor L."/>
            <person name="Lee J."/>
            <person name="Lipzen A."/>
            <person name="Pangilinan J."/>
            <person name="LaButti K."/>
            <person name="Hainaut M."/>
            <person name="Henrissat B."/>
            <person name="Grigoriev I.V."/>
            <person name="Spatafora J.W."/>
            <person name="Aime M.C."/>
        </authorList>
    </citation>
    <scope>NUCLEOTIDE SEQUENCE [LARGE SCALE GENOMIC DNA]</scope>
    <source>
        <strain evidence="1 2">MCA 4186</strain>
    </source>
</reference>
<dbReference type="InterPro" id="IPR036388">
    <property type="entry name" value="WH-like_DNA-bd_sf"/>
</dbReference>
<dbReference type="GO" id="GO:0016973">
    <property type="term" value="P:poly(A)+ mRNA export from nucleus"/>
    <property type="evidence" value="ECO:0007669"/>
    <property type="project" value="TreeGrafter"/>
</dbReference>
<dbReference type="PANTHER" id="PTHR12732:SF8">
    <property type="entry name" value="NUCLEAR MRNA EXPORT PROTEIN THP1"/>
    <property type="match status" value="1"/>
</dbReference>
<dbReference type="STRING" id="58919.A0A316Z9W0"/>
<dbReference type="AlphaFoldDB" id="A0A316Z9W0"/>
<keyword evidence="2" id="KW-1185">Reference proteome</keyword>
<dbReference type="EMBL" id="KZ819294">
    <property type="protein sequence ID" value="PWN97742.1"/>
    <property type="molecule type" value="Genomic_DNA"/>
</dbReference>
<dbReference type="GO" id="GO:0000973">
    <property type="term" value="P:post-transcriptional tethering of RNA polymerase II gene DNA at nuclear periphery"/>
    <property type="evidence" value="ECO:0007669"/>
    <property type="project" value="TreeGrafter"/>
</dbReference>
<organism evidence="1 2">
    <name type="scientific">Tilletiopsis washingtonensis</name>
    <dbReference type="NCBI Taxonomy" id="58919"/>
    <lineage>
        <taxon>Eukaryota</taxon>
        <taxon>Fungi</taxon>
        <taxon>Dikarya</taxon>
        <taxon>Basidiomycota</taxon>
        <taxon>Ustilaginomycotina</taxon>
        <taxon>Exobasidiomycetes</taxon>
        <taxon>Entylomatales</taxon>
        <taxon>Entylomatales incertae sedis</taxon>
        <taxon>Tilletiopsis</taxon>
    </lineage>
</organism>
<dbReference type="Gene3D" id="1.10.10.10">
    <property type="entry name" value="Winged helix-like DNA-binding domain superfamily/Winged helix DNA-binding domain"/>
    <property type="match status" value="1"/>
</dbReference>
<dbReference type="GO" id="GO:0003723">
    <property type="term" value="F:RNA binding"/>
    <property type="evidence" value="ECO:0007669"/>
    <property type="project" value="InterPro"/>
</dbReference>
<evidence type="ECO:0000313" key="1">
    <source>
        <dbReference type="EMBL" id="PWN97742.1"/>
    </source>
</evidence>
<dbReference type="GO" id="GO:0006368">
    <property type="term" value="P:transcription elongation by RNA polymerase II"/>
    <property type="evidence" value="ECO:0007669"/>
    <property type="project" value="TreeGrafter"/>
</dbReference>